<dbReference type="VEuPathDB" id="AmoebaDB:NF0094340"/>
<dbReference type="InterPro" id="IPR001895">
    <property type="entry name" value="RASGEF_cat_dom"/>
</dbReference>
<dbReference type="Gene3D" id="1.20.870.10">
    <property type="entry name" value="Son of sevenless (SoS) protein Chain: S domain 1"/>
    <property type="match status" value="1"/>
</dbReference>
<evidence type="ECO:0000313" key="6">
    <source>
        <dbReference type="EMBL" id="KAF0974622.1"/>
    </source>
</evidence>
<dbReference type="EMBL" id="VFQX01000051">
    <property type="protein sequence ID" value="KAF0974622.1"/>
    <property type="molecule type" value="Genomic_DNA"/>
</dbReference>
<feature type="compositionally biased region" description="Polar residues" evidence="3">
    <location>
        <begin position="223"/>
        <end position="266"/>
    </location>
</feature>
<dbReference type="Pfam" id="PF00617">
    <property type="entry name" value="RasGEF"/>
    <property type="match status" value="1"/>
</dbReference>
<dbReference type="PROSITE" id="PS50009">
    <property type="entry name" value="RASGEF_CAT"/>
    <property type="match status" value="1"/>
</dbReference>
<dbReference type="PANTHER" id="PTHR23113:SF99">
    <property type="entry name" value="RASGEF DOMAIN-CONTAINING PROTEIN"/>
    <property type="match status" value="1"/>
</dbReference>
<dbReference type="SUPFAM" id="SSF48366">
    <property type="entry name" value="Ras GEF"/>
    <property type="match status" value="1"/>
</dbReference>
<organism evidence="6 7">
    <name type="scientific">Naegleria fowleri</name>
    <name type="common">Brain eating amoeba</name>
    <dbReference type="NCBI Taxonomy" id="5763"/>
    <lineage>
        <taxon>Eukaryota</taxon>
        <taxon>Discoba</taxon>
        <taxon>Heterolobosea</taxon>
        <taxon>Tetramitia</taxon>
        <taxon>Eutetramitia</taxon>
        <taxon>Vahlkampfiidae</taxon>
        <taxon>Naegleria</taxon>
    </lineage>
</organism>
<dbReference type="GO" id="GO:0007264">
    <property type="term" value="P:small GTPase-mediated signal transduction"/>
    <property type="evidence" value="ECO:0007669"/>
    <property type="project" value="InterPro"/>
</dbReference>
<dbReference type="Proteomes" id="UP000444721">
    <property type="component" value="Unassembled WGS sequence"/>
</dbReference>
<dbReference type="InterPro" id="IPR023578">
    <property type="entry name" value="Ras_GEF_dom_sf"/>
</dbReference>
<dbReference type="VEuPathDB" id="AmoebaDB:NF0094330"/>
<feature type="region of interest" description="Disordered" evidence="3">
    <location>
        <begin position="209"/>
        <end position="266"/>
    </location>
</feature>
<accession>A0A6A5BIF2</accession>
<dbReference type="InterPro" id="IPR008937">
    <property type="entry name" value="Ras-like_GEF"/>
</dbReference>
<feature type="domain" description="Ras-GEF" evidence="4">
    <location>
        <begin position="276"/>
        <end position="509"/>
    </location>
</feature>
<gene>
    <name evidence="6" type="ORF">FDP41_006096</name>
</gene>
<dbReference type="OMA" id="YRQFATP"/>
<evidence type="ECO:0000259" key="5">
    <source>
        <dbReference type="PROSITE" id="PS50212"/>
    </source>
</evidence>
<dbReference type="GO" id="GO:0005085">
    <property type="term" value="F:guanyl-nucleotide exchange factor activity"/>
    <property type="evidence" value="ECO:0007669"/>
    <property type="project" value="UniProtKB-KW"/>
</dbReference>
<dbReference type="PROSITE" id="PS50212">
    <property type="entry name" value="RASGEF_NTER"/>
    <property type="match status" value="1"/>
</dbReference>
<keyword evidence="1 2" id="KW-0344">Guanine-nucleotide releasing factor</keyword>
<dbReference type="Gene3D" id="1.10.840.10">
    <property type="entry name" value="Ras guanine-nucleotide exchange factors catalytic domain"/>
    <property type="match status" value="1"/>
</dbReference>
<dbReference type="InterPro" id="IPR000651">
    <property type="entry name" value="Ras-like_Gua-exchang_fac_N"/>
</dbReference>
<dbReference type="VEuPathDB" id="AmoebaDB:NfTy_078290"/>
<dbReference type="SMART" id="SM00147">
    <property type="entry name" value="RasGEF"/>
    <property type="match status" value="1"/>
</dbReference>
<protein>
    <recommendedName>
        <fullName evidence="8">Ras-GEF domain-containing protein</fullName>
    </recommendedName>
</protein>
<dbReference type="InterPro" id="IPR036964">
    <property type="entry name" value="RASGEF_cat_dom_sf"/>
</dbReference>
<keyword evidence="7" id="KW-1185">Reference proteome</keyword>
<dbReference type="PANTHER" id="PTHR23113">
    <property type="entry name" value="GUANINE NUCLEOTIDE EXCHANGE FACTOR"/>
    <property type="match status" value="1"/>
</dbReference>
<name>A0A6A5BIF2_NAEFO</name>
<dbReference type="RefSeq" id="XP_044559335.1">
    <property type="nucleotide sequence ID" value="XM_044709693.1"/>
</dbReference>
<sequence>MIPIYDEPPACIESINYVKSPMPKLYPYNVPKYVSLNRLILLMTDEKRSEPFLSSVFWWCYRGFVKPKIILQKLIERFDVPMLSSQSTTPETIMPSSPSSAFLPLAISSSSLASMSPSTATANTPSPFTQIMGEQVSPDEMHYNIDVRSNIQLSVAKLLLDWVEKYYFDFDDKMVRQLTNFCTSRMMESVASFIAKKILNAMKTSSRLPHWEQQQLEEKKLQTASQEGSSSPFSPGAATTNLDSSPESRKGQPSTPKNTSSATTTDVKQVSLLKLEPREVAETLTLLDHSIYNKIKFTEMLGQSWNKDKKRYMAPNIINVTTLFNKISNFCVHQIVSEPNIMSRKKILENLFKTCEILRDMNSFNMVMAIYSSFVSSSVSRLTDTWGMLDEKATKQYEDICKFVSTDNNQRILRDAMDKAYADGEPTTPYLGIYLRDLVFTDDGNPTLIDGKLNFFKAINQYAIMFNILRFQGREYSFVMKEELQMAIETYRPKSEDELYSMSLKTQPRKQ</sequence>
<evidence type="ECO:0000313" key="7">
    <source>
        <dbReference type="Proteomes" id="UP000444721"/>
    </source>
</evidence>
<evidence type="ECO:0000256" key="2">
    <source>
        <dbReference type="PROSITE-ProRule" id="PRU00168"/>
    </source>
</evidence>
<proteinExistence type="predicted"/>
<evidence type="ECO:0000259" key="4">
    <source>
        <dbReference type="PROSITE" id="PS50009"/>
    </source>
</evidence>
<dbReference type="AlphaFoldDB" id="A0A6A5BIF2"/>
<dbReference type="VEuPathDB" id="AmoebaDB:FDP41_006096"/>
<reference evidence="6 7" key="1">
    <citation type="journal article" date="2019" name="Sci. Rep.">
        <title>Nanopore sequencing improves the draft genome of the human pathogenic amoeba Naegleria fowleri.</title>
        <authorList>
            <person name="Liechti N."/>
            <person name="Schurch N."/>
            <person name="Bruggmann R."/>
            <person name="Wittwer M."/>
        </authorList>
    </citation>
    <scope>NUCLEOTIDE SEQUENCE [LARGE SCALE GENOMIC DNA]</scope>
    <source>
        <strain evidence="6 7">ATCC 30894</strain>
    </source>
</reference>
<evidence type="ECO:0000256" key="1">
    <source>
        <dbReference type="ARBA" id="ARBA00022658"/>
    </source>
</evidence>
<dbReference type="OrthoDB" id="10254377at2759"/>
<comment type="caution">
    <text evidence="6">The sequence shown here is derived from an EMBL/GenBank/DDBJ whole genome shotgun (WGS) entry which is preliminary data.</text>
</comment>
<feature type="domain" description="N-terminal Ras-GEF" evidence="5">
    <location>
        <begin position="27"/>
        <end position="206"/>
    </location>
</feature>
<dbReference type="GeneID" id="68113314"/>
<dbReference type="Pfam" id="PF00618">
    <property type="entry name" value="RasGEF_N"/>
    <property type="match status" value="1"/>
</dbReference>
<evidence type="ECO:0000256" key="3">
    <source>
        <dbReference type="SAM" id="MobiDB-lite"/>
    </source>
</evidence>
<evidence type="ECO:0008006" key="8">
    <source>
        <dbReference type="Google" id="ProtNLM"/>
    </source>
</evidence>